<dbReference type="HOGENOM" id="CLU_523695_0_0_1"/>
<dbReference type="OMA" id="CFRNADD"/>
<proteinExistence type="predicted"/>
<dbReference type="VEuPathDB" id="FungiDB:ACLA_054310"/>
<organism evidence="2 3">
    <name type="scientific">Aspergillus clavatus (strain ATCC 1007 / CBS 513.65 / DSM 816 / NCTC 3887 / NRRL 1 / QM 1276 / 107)</name>
    <dbReference type="NCBI Taxonomy" id="344612"/>
    <lineage>
        <taxon>Eukaryota</taxon>
        <taxon>Fungi</taxon>
        <taxon>Dikarya</taxon>
        <taxon>Ascomycota</taxon>
        <taxon>Pezizomycotina</taxon>
        <taxon>Eurotiomycetes</taxon>
        <taxon>Eurotiomycetidae</taxon>
        <taxon>Eurotiales</taxon>
        <taxon>Aspergillaceae</taxon>
        <taxon>Aspergillus</taxon>
        <taxon>Aspergillus subgen. Fumigati</taxon>
    </lineage>
</organism>
<dbReference type="KEGG" id="act:ACLA_054310"/>
<name>A1C960_ASPCL</name>
<sequence length="512" mass="59173">MDRYQPAMTTIPEMPESHSILHKEPAADTKHPADDDIEPCENETPELEPESNHQTDATPTPPALETNTSVEIKVQSLTAKFFLNLPDESIIPVHYLERAEDTAILRRTVWCFRKAEDARNVKLRRWSFVDDHFRGLFMTLRKLPDFKPLYEEDEDDDEKEDEVNETSSKAKFDENFRVQGQAMYALLSGILRSFQITRDTGDRDAYYTLRARLMNGMMEYWTGHNEKYKDAPLTAGLLNLERRPDKKTPSTILPLSASLEDTTLKTALEGKFKLMLGQLVLNISRLHPIGDQFPNQEVYLIGLHGPRLHIFRAMFPGQNTSRLWCGRYNRPPSEDEILEQILSSVGGHLYPGKKAGQIVQQAERPAIKSDDSDPDPHIFQVLGSREYHLWIKDDFRAAIRMIVGLFMYLMSGKARCGILQSSFKDCPQSQSKDEEQHAEESYERELTDEDRLAEAEKVVDEREERKQTTDQEAAKLGKWLRNSVERFRIRDWYKRKHDRQQVREEDGASGKS</sequence>
<dbReference type="eggNOG" id="ENOG502RNIH">
    <property type="taxonomic scope" value="Eukaryota"/>
</dbReference>
<feature type="compositionally biased region" description="Basic and acidic residues" evidence="1">
    <location>
        <begin position="431"/>
        <end position="450"/>
    </location>
</feature>
<feature type="region of interest" description="Disordered" evidence="1">
    <location>
        <begin position="1"/>
        <end position="64"/>
    </location>
</feature>
<dbReference type="OrthoDB" id="4497058at2759"/>
<feature type="region of interest" description="Disordered" evidence="1">
    <location>
        <begin position="425"/>
        <end position="450"/>
    </location>
</feature>
<evidence type="ECO:0000313" key="3">
    <source>
        <dbReference type="Proteomes" id="UP000006701"/>
    </source>
</evidence>
<feature type="compositionally biased region" description="Acidic residues" evidence="1">
    <location>
        <begin position="35"/>
        <end position="49"/>
    </location>
</feature>
<evidence type="ECO:0000313" key="2">
    <source>
        <dbReference type="EMBL" id="EAW13384.1"/>
    </source>
</evidence>
<feature type="compositionally biased region" description="Basic and acidic residues" evidence="1">
    <location>
        <begin position="15"/>
        <end position="34"/>
    </location>
</feature>
<gene>
    <name evidence="2" type="ORF">ACLA_054310</name>
</gene>
<dbReference type="GeneID" id="4707020"/>
<dbReference type="AlphaFoldDB" id="A1C960"/>
<accession>A1C960</accession>
<evidence type="ECO:0000256" key="1">
    <source>
        <dbReference type="SAM" id="MobiDB-lite"/>
    </source>
</evidence>
<dbReference type="RefSeq" id="XP_001274810.1">
    <property type="nucleotide sequence ID" value="XM_001274809.1"/>
</dbReference>
<protein>
    <submittedName>
        <fullName evidence="2">Uncharacterized protein</fullName>
    </submittedName>
</protein>
<keyword evidence="3" id="KW-1185">Reference proteome</keyword>
<reference evidence="2 3" key="1">
    <citation type="journal article" date="2008" name="PLoS Genet.">
        <title>Genomic islands in the pathogenic filamentous fungus Aspergillus fumigatus.</title>
        <authorList>
            <person name="Fedorova N.D."/>
            <person name="Khaldi N."/>
            <person name="Joardar V.S."/>
            <person name="Maiti R."/>
            <person name="Amedeo P."/>
            <person name="Anderson M.J."/>
            <person name="Crabtree J."/>
            <person name="Silva J.C."/>
            <person name="Badger J.H."/>
            <person name="Albarraq A."/>
            <person name="Angiuoli S."/>
            <person name="Bussey H."/>
            <person name="Bowyer P."/>
            <person name="Cotty P.J."/>
            <person name="Dyer P.S."/>
            <person name="Egan A."/>
            <person name="Galens K."/>
            <person name="Fraser-Liggett C.M."/>
            <person name="Haas B.J."/>
            <person name="Inman J.M."/>
            <person name="Kent R."/>
            <person name="Lemieux S."/>
            <person name="Malavazi I."/>
            <person name="Orvis J."/>
            <person name="Roemer T."/>
            <person name="Ronning C.M."/>
            <person name="Sundaram J.P."/>
            <person name="Sutton G."/>
            <person name="Turner G."/>
            <person name="Venter J.C."/>
            <person name="White O.R."/>
            <person name="Whitty B.R."/>
            <person name="Youngman P."/>
            <person name="Wolfe K.H."/>
            <person name="Goldman G.H."/>
            <person name="Wortman J.R."/>
            <person name="Jiang B."/>
            <person name="Denning D.W."/>
            <person name="Nierman W.C."/>
        </authorList>
    </citation>
    <scope>NUCLEOTIDE SEQUENCE [LARGE SCALE GENOMIC DNA]</scope>
    <source>
        <strain evidence="3">ATCC 1007 / CBS 513.65 / DSM 816 / NCTC 3887 / NRRL 1</strain>
    </source>
</reference>
<dbReference type="EMBL" id="DS027048">
    <property type="protein sequence ID" value="EAW13384.1"/>
    <property type="molecule type" value="Genomic_DNA"/>
</dbReference>
<dbReference type="Proteomes" id="UP000006701">
    <property type="component" value="Unassembled WGS sequence"/>
</dbReference>